<organism evidence="15 16">
    <name type="scientific">Neocallimastix californiae</name>
    <dbReference type="NCBI Taxonomy" id="1754190"/>
    <lineage>
        <taxon>Eukaryota</taxon>
        <taxon>Fungi</taxon>
        <taxon>Fungi incertae sedis</taxon>
        <taxon>Chytridiomycota</taxon>
        <taxon>Chytridiomycota incertae sedis</taxon>
        <taxon>Neocallimastigomycetes</taxon>
        <taxon>Neocallimastigales</taxon>
        <taxon>Neocallimastigaceae</taxon>
        <taxon>Neocallimastix</taxon>
    </lineage>
</organism>
<proteinExistence type="predicted"/>
<evidence type="ECO:0000256" key="9">
    <source>
        <dbReference type="ARBA" id="ARBA00022801"/>
    </source>
</evidence>
<evidence type="ECO:0000256" key="2">
    <source>
        <dbReference type="ARBA" id="ARBA00022679"/>
    </source>
</evidence>
<name>A0A1Y2D679_9FUNG</name>
<reference evidence="15 16" key="1">
    <citation type="submission" date="2016-08" db="EMBL/GenBank/DDBJ databases">
        <title>A Parts List for Fungal Cellulosomes Revealed by Comparative Genomics.</title>
        <authorList>
            <consortium name="DOE Joint Genome Institute"/>
            <person name="Haitjema C.H."/>
            <person name="Gilmore S.P."/>
            <person name="Henske J.K."/>
            <person name="Solomon K.V."/>
            <person name="De Groot R."/>
            <person name="Kuo A."/>
            <person name="Mondo S.J."/>
            <person name="Salamov A.A."/>
            <person name="Labutti K."/>
            <person name="Zhao Z."/>
            <person name="Chiniquy J."/>
            <person name="Barry K."/>
            <person name="Brewer H.M."/>
            <person name="Purvine S.O."/>
            <person name="Wright A.T."/>
            <person name="Boxma B."/>
            <person name="Van Alen T."/>
            <person name="Hackstein J.H."/>
            <person name="Baker S.E."/>
            <person name="Grigoriev I.V."/>
            <person name="O'Malley M.A."/>
        </authorList>
    </citation>
    <scope>NUCLEOTIDE SEQUENCE [LARGE SCALE GENOMIC DNA]</scope>
    <source>
        <strain evidence="15 16">G1</strain>
    </source>
</reference>
<dbReference type="GO" id="GO:0004519">
    <property type="term" value="F:endonuclease activity"/>
    <property type="evidence" value="ECO:0007669"/>
    <property type="project" value="UniProtKB-KW"/>
</dbReference>
<keyword evidence="2" id="KW-0808">Transferase</keyword>
<accession>A0A1Y2D679</accession>
<keyword evidence="11" id="KW-0238">DNA-binding</keyword>
<evidence type="ECO:0000256" key="3">
    <source>
        <dbReference type="ARBA" id="ARBA00022695"/>
    </source>
</evidence>
<evidence type="ECO:0000256" key="12">
    <source>
        <dbReference type="ARBA" id="ARBA00023268"/>
    </source>
</evidence>
<dbReference type="Pfam" id="PF00910">
    <property type="entry name" value="RNA_helicase"/>
    <property type="match status" value="1"/>
</dbReference>
<dbReference type="GO" id="GO:0000166">
    <property type="term" value="F:nucleotide binding"/>
    <property type="evidence" value="ECO:0007669"/>
    <property type="project" value="UniProtKB-KW"/>
</dbReference>
<evidence type="ECO:0000256" key="8">
    <source>
        <dbReference type="ARBA" id="ARBA00022759"/>
    </source>
</evidence>
<dbReference type="InterPro" id="IPR049912">
    <property type="entry name" value="CRESS_DNA_REP"/>
</dbReference>
<keyword evidence="8" id="KW-0255">Endonuclease</keyword>
<dbReference type="GO" id="GO:0003677">
    <property type="term" value="F:DNA binding"/>
    <property type="evidence" value="ECO:0007669"/>
    <property type="project" value="UniProtKB-KW"/>
</dbReference>
<dbReference type="Gene3D" id="3.40.1310.20">
    <property type="match status" value="1"/>
</dbReference>
<evidence type="ECO:0000313" key="16">
    <source>
        <dbReference type="Proteomes" id="UP000193920"/>
    </source>
</evidence>
<keyword evidence="4" id="KW-0235">DNA replication</keyword>
<sequence length="294" mass="35384">MAASRYFAFTLSNYSDEQERIIQNYAMENSNVMHLFYGHEKAPTTGTPHLQGCLCLRKKCRPTTIKNLLNIEELHIEPCKKVYEANLNYCDFFKEFNLFIHGKTGTEKSFRIYEIVYVLNEFWKLYCKLRDREHKSLRVYKKSRNKWWDDYMGQEIVVIEELVKIQFDNYELNKKQKIIQECFSESQIEEIQSNVLEFNNNATEEPESEESATSPVQPEEEEINEDEKEELLIKASFTEEEQQNYFEEWYENTNYEDQNDPTIKDLRDKYPTFDYLKQILKNKYRLNNLNTNID</sequence>
<dbReference type="GO" id="GO:0003724">
    <property type="term" value="F:RNA helicase activity"/>
    <property type="evidence" value="ECO:0007669"/>
    <property type="project" value="InterPro"/>
</dbReference>
<keyword evidence="16" id="KW-1185">Reference proteome</keyword>
<keyword evidence="5" id="KW-0540">Nuclease</keyword>
<keyword evidence="12" id="KW-0511">Multifunctional enzyme</keyword>
<keyword evidence="9" id="KW-0378">Hydrolase</keyword>
<feature type="domain" description="CRESS-DNA virus Rep endonuclease" evidence="14">
    <location>
        <begin position="1"/>
        <end position="104"/>
    </location>
</feature>
<keyword evidence="3" id="KW-0548">Nucleotidyltransferase</keyword>
<dbReference type="GO" id="GO:0046872">
    <property type="term" value="F:metal ion binding"/>
    <property type="evidence" value="ECO:0007669"/>
    <property type="project" value="UniProtKB-KW"/>
</dbReference>
<protein>
    <recommendedName>
        <fullName evidence="14">CRESS-DNA virus Rep endonuclease domain-containing protein</fullName>
    </recommendedName>
</protein>
<dbReference type="InterPro" id="IPR000605">
    <property type="entry name" value="Helicase_SF3_ssDNA/RNA_vir"/>
</dbReference>
<evidence type="ECO:0000256" key="7">
    <source>
        <dbReference type="ARBA" id="ARBA00022741"/>
    </source>
</evidence>
<dbReference type="EMBL" id="MCOG01000082">
    <property type="protein sequence ID" value="ORY54770.1"/>
    <property type="molecule type" value="Genomic_DNA"/>
</dbReference>
<dbReference type="Proteomes" id="UP000193920">
    <property type="component" value="Unassembled WGS sequence"/>
</dbReference>
<gene>
    <name evidence="15" type="ORF">LY90DRAFT_507378</name>
</gene>
<feature type="region of interest" description="Disordered" evidence="13">
    <location>
        <begin position="202"/>
        <end position="227"/>
    </location>
</feature>
<evidence type="ECO:0000256" key="6">
    <source>
        <dbReference type="ARBA" id="ARBA00022723"/>
    </source>
</evidence>
<dbReference type="PROSITE" id="PS52020">
    <property type="entry name" value="CRESS_DNA_REP"/>
    <property type="match status" value="1"/>
</dbReference>
<evidence type="ECO:0000313" key="15">
    <source>
        <dbReference type="EMBL" id="ORY54770.1"/>
    </source>
</evidence>
<keyword evidence="10" id="KW-0190">Covalent protein-DNA linkage</keyword>
<evidence type="ECO:0000256" key="13">
    <source>
        <dbReference type="SAM" id="MobiDB-lite"/>
    </source>
</evidence>
<comment type="cofactor">
    <cofactor evidence="1">
        <name>Mn(2+)</name>
        <dbReference type="ChEBI" id="CHEBI:29035"/>
    </cofactor>
</comment>
<evidence type="ECO:0000256" key="11">
    <source>
        <dbReference type="ARBA" id="ARBA00023125"/>
    </source>
</evidence>
<keyword evidence="7" id="KW-0547">Nucleotide-binding</keyword>
<keyword evidence="6" id="KW-0479">Metal-binding</keyword>
<feature type="compositionally biased region" description="Acidic residues" evidence="13">
    <location>
        <begin position="218"/>
        <end position="227"/>
    </location>
</feature>
<evidence type="ECO:0000259" key="14">
    <source>
        <dbReference type="PROSITE" id="PS52020"/>
    </source>
</evidence>
<evidence type="ECO:0000256" key="4">
    <source>
        <dbReference type="ARBA" id="ARBA00022705"/>
    </source>
</evidence>
<dbReference type="GO" id="GO:0016779">
    <property type="term" value="F:nucleotidyltransferase activity"/>
    <property type="evidence" value="ECO:0007669"/>
    <property type="project" value="UniProtKB-KW"/>
</dbReference>
<dbReference type="AlphaFoldDB" id="A0A1Y2D679"/>
<dbReference type="OrthoDB" id="6433169at2759"/>
<evidence type="ECO:0000256" key="1">
    <source>
        <dbReference type="ARBA" id="ARBA00001936"/>
    </source>
</evidence>
<evidence type="ECO:0000256" key="10">
    <source>
        <dbReference type="ARBA" id="ARBA00023124"/>
    </source>
</evidence>
<evidence type="ECO:0000256" key="5">
    <source>
        <dbReference type="ARBA" id="ARBA00022722"/>
    </source>
</evidence>
<comment type="caution">
    <text evidence="15">The sequence shown here is derived from an EMBL/GenBank/DDBJ whole genome shotgun (WGS) entry which is preliminary data.</text>
</comment>
<dbReference type="GO" id="GO:0016787">
    <property type="term" value="F:hydrolase activity"/>
    <property type="evidence" value="ECO:0007669"/>
    <property type="project" value="UniProtKB-KW"/>
</dbReference>
<dbReference type="GO" id="GO:0006260">
    <property type="term" value="P:DNA replication"/>
    <property type="evidence" value="ECO:0007669"/>
    <property type="project" value="UniProtKB-KW"/>
</dbReference>
<dbReference type="GO" id="GO:0003723">
    <property type="term" value="F:RNA binding"/>
    <property type="evidence" value="ECO:0007669"/>
    <property type="project" value="InterPro"/>
</dbReference>